<dbReference type="NCBIfam" id="NF045718">
    <property type="entry name" value="two_CW_domain"/>
    <property type="match status" value="1"/>
</dbReference>
<dbReference type="InterPro" id="IPR054687">
    <property type="entry name" value="Two-CW_dom"/>
</dbReference>
<evidence type="ECO:0000313" key="1">
    <source>
        <dbReference type="EMBL" id="XCN75153.1"/>
    </source>
</evidence>
<dbReference type="AlphaFoldDB" id="A0AAU8M157"/>
<protein>
    <submittedName>
        <fullName evidence="1">Two-CW domain-containing protein</fullName>
    </submittedName>
</protein>
<dbReference type="KEGG" id="eaj:Q3M24_10595"/>
<proteinExistence type="predicted"/>
<organism evidence="1">
    <name type="scientific">Candidatus Electrothrix aestuarii</name>
    <dbReference type="NCBI Taxonomy" id="3062594"/>
    <lineage>
        <taxon>Bacteria</taxon>
        <taxon>Pseudomonadati</taxon>
        <taxon>Thermodesulfobacteriota</taxon>
        <taxon>Desulfobulbia</taxon>
        <taxon>Desulfobulbales</taxon>
        <taxon>Desulfobulbaceae</taxon>
        <taxon>Candidatus Electrothrix</taxon>
    </lineage>
</organism>
<accession>A0AAU8M157</accession>
<name>A0AAU8M157_9BACT</name>
<reference evidence="1" key="1">
    <citation type="journal article" date="2024" name="Syst. Appl. Microbiol.">
        <title>First single-strain enrichments of Electrothrix cable bacteria, description of E. aestuarii sp. nov. and E. rattekaaiensis sp. nov., and proposal of a cable bacteria taxonomy following the rules of the SeqCode.</title>
        <authorList>
            <person name="Plum-Jensen L.E."/>
            <person name="Schramm A."/>
            <person name="Marshall I.P.G."/>
        </authorList>
    </citation>
    <scope>NUCLEOTIDE SEQUENCE</scope>
    <source>
        <strain evidence="1">Rat1</strain>
    </source>
</reference>
<reference evidence="1" key="2">
    <citation type="submission" date="2024-06" db="EMBL/GenBank/DDBJ databases">
        <authorList>
            <person name="Plum-Jensen L.E."/>
            <person name="Schramm A."/>
            <person name="Marshall I.P.G."/>
        </authorList>
    </citation>
    <scope>NUCLEOTIDE SEQUENCE</scope>
    <source>
        <strain evidence="1">Rat1</strain>
    </source>
</reference>
<sequence>MKQKKINCWEFKRCGREPGGINSAEGVCPVALEQRADGVHDGLNGGRCCWVLRDNLCQSTTEKRGKLSKAKNTECLQCDFYHLVRKEEIPYFKVTGVVLNEIKRRGHVELHA</sequence>
<gene>
    <name evidence="1" type="ORF">Q3M24_10595</name>
</gene>
<dbReference type="EMBL" id="CP159373">
    <property type="protein sequence ID" value="XCN75153.1"/>
    <property type="molecule type" value="Genomic_DNA"/>
</dbReference>